<dbReference type="SFLD" id="SFLDF00029">
    <property type="entry name" value="phosphoserine_phosphatase"/>
    <property type="match status" value="1"/>
</dbReference>
<keyword evidence="10" id="KW-0718">Serine biosynthesis</keyword>
<dbReference type="CDD" id="cd07500">
    <property type="entry name" value="HAD_PSP"/>
    <property type="match status" value="1"/>
</dbReference>
<dbReference type="RefSeq" id="WP_126379234.1">
    <property type="nucleotide sequence ID" value="NZ_AP017378.1"/>
</dbReference>
<dbReference type="NCBIfam" id="TIGR00338">
    <property type="entry name" value="serB"/>
    <property type="match status" value="1"/>
</dbReference>
<name>A0A2Z6AZZ2_9BACT</name>
<dbReference type="SUPFAM" id="SSF55021">
    <property type="entry name" value="ACT-like"/>
    <property type="match status" value="1"/>
</dbReference>
<dbReference type="InterPro" id="IPR004469">
    <property type="entry name" value="PSP"/>
</dbReference>
<dbReference type="AlphaFoldDB" id="A0A2Z6AZZ2"/>
<dbReference type="InterPro" id="IPR045865">
    <property type="entry name" value="ACT-like_dom_sf"/>
</dbReference>
<evidence type="ECO:0000256" key="9">
    <source>
        <dbReference type="ARBA" id="ARBA00022842"/>
    </source>
</evidence>
<keyword evidence="7" id="KW-0479">Metal-binding</keyword>
<dbReference type="InterPro" id="IPR036412">
    <property type="entry name" value="HAD-like_sf"/>
</dbReference>
<evidence type="ECO:0000256" key="1">
    <source>
        <dbReference type="ARBA" id="ARBA00001946"/>
    </source>
</evidence>
<dbReference type="EMBL" id="AP017378">
    <property type="protein sequence ID" value="BBD08814.1"/>
    <property type="molecule type" value="Genomic_DNA"/>
</dbReference>
<dbReference type="InterPro" id="IPR049148">
    <property type="entry name" value="PSP_ACT"/>
</dbReference>
<keyword evidence="9" id="KW-0460">Magnesium</keyword>
<comment type="catalytic activity">
    <reaction evidence="13">
        <text>O-phospho-D-serine + H2O = D-serine + phosphate</text>
        <dbReference type="Rhea" id="RHEA:24873"/>
        <dbReference type="ChEBI" id="CHEBI:15377"/>
        <dbReference type="ChEBI" id="CHEBI:35247"/>
        <dbReference type="ChEBI" id="CHEBI:43474"/>
        <dbReference type="ChEBI" id="CHEBI:58680"/>
        <dbReference type="EC" id="3.1.3.3"/>
    </reaction>
</comment>
<dbReference type="SUPFAM" id="SSF56784">
    <property type="entry name" value="HAD-like"/>
    <property type="match status" value="1"/>
</dbReference>
<evidence type="ECO:0000256" key="7">
    <source>
        <dbReference type="ARBA" id="ARBA00022723"/>
    </source>
</evidence>
<dbReference type="CDD" id="cd04870">
    <property type="entry name" value="ACT_PSP_1"/>
    <property type="match status" value="1"/>
</dbReference>
<evidence type="ECO:0000256" key="2">
    <source>
        <dbReference type="ARBA" id="ARBA00005135"/>
    </source>
</evidence>
<comment type="pathway">
    <text evidence="2">Amino-acid biosynthesis; L-serine biosynthesis; L-serine from 3-phospho-D-glycerate: step 3/3.</text>
</comment>
<reference evidence="16 17" key="1">
    <citation type="journal article" date="2018" name="Sci. Adv.">
        <title>Multi-heme cytochromes provide a pathway for survival in energy-limited environments.</title>
        <authorList>
            <person name="Deng X."/>
            <person name="Dohmae N."/>
            <person name="Nealson K.H."/>
            <person name="Hashimoto K."/>
            <person name="Okamoto A."/>
        </authorList>
    </citation>
    <scope>NUCLEOTIDE SEQUENCE [LARGE SCALE GENOMIC DNA]</scope>
    <source>
        <strain evidence="16 17">IS5</strain>
    </source>
</reference>
<accession>A0A2Z6AZZ2</accession>
<dbReference type="GO" id="GO:0005737">
    <property type="term" value="C:cytoplasm"/>
    <property type="evidence" value="ECO:0007669"/>
    <property type="project" value="TreeGrafter"/>
</dbReference>
<evidence type="ECO:0000256" key="14">
    <source>
        <dbReference type="PIRSR" id="PIRSR604469-1"/>
    </source>
</evidence>
<organism evidence="16 17">
    <name type="scientific">Desulfovibrio ferrophilus</name>
    <dbReference type="NCBI Taxonomy" id="241368"/>
    <lineage>
        <taxon>Bacteria</taxon>
        <taxon>Pseudomonadati</taxon>
        <taxon>Thermodesulfobacteriota</taxon>
        <taxon>Desulfovibrionia</taxon>
        <taxon>Desulfovibrionales</taxon>
        <taxon>Desulfovibrionaceae</taxon>
        <taxon>Desulfovibrio</taxon>
    </lineage>
</organism>
<comment type="cofactor">
    <cofactor evidence="1">
        <name>Mg(2+)</name>
        <dbReference type="ChEBI" id="CHEBI:18420"/>
    </cofactor>
</comment>
<dbReference type="UniPathway" id="UPA00135">
    <property type="reaction ID" value="UER00198"/>
</dbReference>
<dbReference type="InterPro" id="IPR050582">
    <property type="entry name" value="HAD-like_SerB"/>
</dbReference>
<keyword evidence="6" id="KW-0028">Amino-acid biosynthesis</keyword>
<comment type="catalytic activity">
    <reaction evidence="12">
        <text>O-phospho-L-serine + H2O = L-serine + phosphate</text>
        <dbReference type="Rhea" id="RHEA:21208"/>
        <dbReference type="ChEBI" id="CHEBI:15377"/>
        <dbReference type="ChEBI" id="CHEBI:33384"/>
        <dbReference type="ChEBI" id="CHEBI:43474"/>
        <dbReference type="ChEBI" id="CHEBI:57524"/>
        <dbReference type="EC" id="3.1.3.3"/>
    </reaction>
</comment>
<evidence type="ECO:0000313" key="17">
    <source>
        <dbReference type="Proteomes" id="UP000269883"/>
    </source>
</evidence>
<dbReference type="GO" id="GO:0000287">
    <property type="term" value="F:magnesium ion binding"/>
    <property type="evidence" value="ECO:0007669"/>
    <property type="project" value="TreeGrafter"/>
</dbReference>
<evidence type="ECO:0000256" key="8">
    <source>
        <dbReference type="ARBA" id="ARBA00022801"/>
    </source>
</evidence>
<evidence type="ECO:0000256" key="4">
    <source>
        <dbReference type="ARBA" id="ARBA00012640"/>
    </source>
</evidence>
<keyword evidence="8" id="KW-0378">Hydrolase</keyword>
<evidence type="ECO:0000256" key="13">
    <source>
        <dbReference type="ARBA" id="ARBA00048523"/>
    </source>
</evidence>
<feature type="active site" description="Proton donor" evidence="14">
    <location>
        <position position="198"/>
    </location>
</feature>
<dbReference type="EC" id="3.1.3.3" evidence="4"/>
<protein>
    <recommendedName>
        <fullName evidence="5">Phosphoserine phosphatase</fullName>
        <ecNumber evidence="4">3.1.3.3</ecNumber>
    </recommendedName>
    <alternativeName>
        <fullName evidence="11">O-phosphoserine phosphohydrolase</fullName>
    </alternativeName>
</protein>
<dbReference type="CDD" id="cd04871">
    <property type="entry name" value="ACT_PSP_2"/>
    <property type="match status" value="1"/>
</dbReference>
<keyword evidence="17" id="KW-1185">Reference proteome</keyword>
<dbReference type="SFLD" id="SFLDS00003">
    <property type="entry name" value="Haloacid_Dehalogenase"/>
    <property type="match status" value="1"/>
</dbReference>
<evidence type="ECO:0000256" key="6">
    <source>
        <dbReference type="ARBA" id="ARBA00022605"/>
    </source>
</evidence>
<dbReference type="Pfam" id="PF21086">
    <property type="entry name" value="ACT_PSP_2"/>
    <property type="match status" value="1"/>
</dbReference>
<dbReference type="OrthoDB" id="9792539at2"/>
<dbReference type="Pfam" id="PF12710">
    <property type="entry name" value="HAD"/>
    <property type="match status" value="1"/>
</dbReference>
<comment type="similarity">
    <text evidence="3">Belongs to the HAD-like hydrolase superfamily. SerB family.</text>
</comment>
<evidence type="ECO:0000256" key="11">
    <source>
        <dbReference type="ARBA" id="ARBA00031693"/>
    </source>
</evidence>
<dbReference type="PANTHER" id="PTHR43344:SF2">
    <property type="entry name" value="PHOSPHOSERINE PHOSPHATASE"/>
    <property type="match status" value="1"/>
</dbReference>
<dbReference type="Proteomes" id="UP000269883">
    <property type="component" value="Chromosome"/>
</dbReference>
<dbReference type="KEGG" id="dfl:DFE_2088"/>
<dbReference type="InterPro" id="IPR023214">
    <property type="entry name" value="HAD_sf"/>
</dbReference>
<gene>
    <name evidence="16" type="ORF">DFE_2088</name>
</gene>
<evidence type="ECO:0000256" key="5">
    <source>
        <dbReference type="ARBA" id="ARBA00015196"/>
    </source>
</evidence>
<dbReference type="SFLD" id="SFLDG01137">
    <property type="entry name" value="C1.6.1:_Phosphoserine_Phosphat"/>
    <property type="match status" value="1"/>
</dbReference>
<evidence type="ECO:0000256" key="3">
    <source>
        <dbReference type="ARBA" id="ARBA00009184"/>
    </source>
</evidence>
<feature type="domain" description="Phosphoserine phosphatase ACT" evidence="15">
    <location>
        <begin position="99"/>
        <end position="180"/>
    </location>
</feature>
<feature type="active site" description="Nucleophile" evidence="14">
    <location>
        <position position="196"/>
    </location>
</feature>
<proteinExistence type="inferred from homology"/>
<evidence type="ECO:0000256" key="10">
    <source>
        <dbReference type="ARBA" id="ARBA00023299"/>
    </source>
</evidence>
<dbReference type="Pfam" id="PF13740">
    <property type="entry name" value="ACT_6"/>
    <property type="match status" value="1"/>
</dbReference>
<evidence type="ECO:0000259" key="15">
    <source>
        <dbReference type="Pfam" id="PF21086"/>
    </source>
</evidence>
<dbReference type="NCBIfam" id="TIGR01488">
    <property type="entry name" value="HAD-SF-IB"/>
    <property type="match status" value="1"/>
</dbReference>
<evidence type="ECO:0000256" key="12">
    <source>
        <dbReference type="ARBA" id="ARBA00048138"/>
    </source>
</evidence>
<sequence length="403" mass="44178">MSEIFLIKISGEDKPGIMSHMSRILADYGVRILDLGQAVIHNTLSLGMIIDIPEAQGSAPILKDLLYGANELGVKLKFVPVTEAKHEDWVQAQGRKRYIVTLLSREIGAEQIARVTGVMTDVGLNIDFISRLSGRISLVKPDALPRACVEFSVRGEPSDMLQLRSAFMDITGELGVDISFQEDNVYRRNRRLVAFDMDSTLIQAEVIDELARKAGVVDEVSRITESAMRGELDFKESLRERVALLKGLDASVLEEVAEEVPFTEGAERLVSNLKKLGYKIAILSGGFTYFGQHLKRKLGVDHVYANELEIKDGKLTGKVVGEIVDGKRKAELLEEIALTEDISLQQVVAVGDGANDLPMLGVAGLGIAFHAKPIVREGARQAISTLGLDGILYLLGLRDREAE</sequence>
<dbReference type="PANTHER" id="PTHR43344">
    <property type="entry name" value="PHOSPHOSERINE PHOSPHATASE"/>
    <property type="match status" value="1"/>
</dbReference>
<dbReference type="GO" id="GO:0036424">
    <property type="term" value="F:L-phosphoserine phosphatase activity"/>
    <property type="evidence" value="ECO:0007669"/>
    <property type="project" value="InterPro"/>
</dbReference>
<dbReference type="SFLD" id="SFLDG01136">
    <property type="entry name" value="C1.6:_Phosphoserine_Phosphatas"/>
    <property type="match status" value="1"/>
</dbReference>
<dbReference type="GO" id="GO:0006564">
    <property type="term" value="P:L-serine biosynthetic process"/>
    <property type="evidence" value="ECO:0007669"/>
    <property type="project" value="UniProtKB-KW"/>
</dbReference>
<evidence type="ECO:0000313" key="16">
    <source>
        <dbReference type="EMBL" id="BBD08814.1"/>
    </source>
</evidence>
<dbReference type="Gene3D" id="3.40.50.1000">
    <property type="entry name" value="HAD superfamily/HAD-like"/>
    <property type="match status" value="1"/>
</dbReference>
<dbReference type="Gene3D" id="3.30.70.260">
    <property type="match status" value="2"/>
</dbReference>